<evidence type="ECO:0000313" key="7">
    <source>
        <dbReference type="Proteomes" id="UP000011116"/>
    </source>
</evidence>
<keyword evidence="7" id="KW-1185">Reference proteome</keyword>
<dbReference type="Pfam" id="PF00808">
    <property type="entry name" value="CBFD_NFYB_HMF"/>
    <property type="match status" value="1"/>
</dbReference>
<dbReference type="Gramene" id="HORVU.MOREX.r3.7HG0672550.1">
    <property type="protein sequence ID" value="HORVU.MOREX.r3.7HG0672550.1"/>
    <property type="gene ID" value="HORVU.MOREX.r3.7HG0672550"/>
</dbReference>
<dbReference type="GO" id="GO:0046982">
    <property type="term" value="F:protein heterodimerization activity"/>
    <property type="evidence" value="ECO:0007669"/>
    <property type="project" value="InterPro"/>
</dbReference>
<dbReference type="EnsemblPlants" id="HORVU.MOREX.r3.7HG0672550.1">
    <property type="protein sequence ID" value="HORVU.MOREX.r3.7HG0672550.1"/>
    <property type="gene ID" value="HORVU.MOREX.r3.7HG0672550"/>
</dbReference>
<dbReference type="InterPro" id="IPR003958">
    <property type="entry name" value="CBFA_NFYB_domain"/>
</dbReference>
<evidence type="ECO:0000259" key="5">
    <source>
        <dbReference type="Pfam" id="PF00808"/>
    </source>
</evidence>
<evidence type="ECO:0000256" key="4">
    <source>
        <dbReference type="SAM" id="MobiDB-lite"/>
    </source>
</evidence>
<keyword evidence="2" id="KW-0805">Transcription regulation</keyword>
<reference evidence="6" key="3">
    <citation type="submission" date="2022-01" db="UniProtKB">
        <authorList>
            <consortium name="EnsemblPlants"/>
        </authorList>
    </citation>
    <scope>IDENTIFICATION</scope>
    <source>
        <strain evidence="6">subsp. vulgare</strain>
    </source>
</reference>
<reference evidence="7" key="1">
    <citation type="journal article" date="2012" name="Nature">
        <title>A physical, genetic and functional sequence assembly of the barley genome.</title>
        <authorList>
            <consortium name="The International Barley Genome Sequencing Consortium"/>
            <person name="Mayer K.F."/>
            <person name="Waugh R."/>
            <person name="Brown J.W."/>
            <person name="Schulman A."/>
            <person name="Langridge P."/>
            <person name="Platzer M."/>
            <person name="Fincher G.B."/>
            <person name="Muehlbauer G.J."/>
            <person name="Sato K."/>
            <person name="Close T.J."/>
            <person name="Wise R.P."/>
            <person name="Stein N."/>
        </authorList>
    </citation>
    <scope>NUCLEOTIDE SEQUENCE [LARGE SCALE GENOMIC DNA]</scope>
    <source>
        <strain evidence="7">cv. Morex</strain>
    </source>
</reference>
<dbReference type="Gene3D" id="1.10.20.10">
    <property type="entry name" value="Histone, subunit A"/>
    <property type="match status" value="1"/>
</dbReference>
<gene>
    <name evidence="6" type="primary">LOC123413041</name>
</gene>
<dbReference type="InterPro" id="IPR009072">
    <property type="entry name" value="Histone-fold"/>
</dbReference>
<dbReference type="AlphaFoldDB" id="A0A8I6Z3E2"/>
<dbReference type="GO" id="GO:0001228">
    <property type="term" value="F:DNA-binding transcription activator activity, RNA polymerase II-specific"/>
    <property type="evidence" value="ECO:0007669"/>
    <property type="project" value="InterPro"/>
</dbReference>
<comment type="similarity">
    <text evidence="1">Belongs to the NFYB/HAP3 subunit family.</text>
</comment>
<evidence type="ECO:0000256" key="3">
    <source>
        <dbReference type="ARBA" id="ARBA00023163"/>
    </source>
</evidence>
<protein>
    <recommendedName>
        <fullName evidence="5">Transcription factor CBF/NF-Y/archaeal histone domain-containing protein</fullName>
    </recommendedName>
</protein>
<dbReference type="GeneID" id="123413041"/>
<dbReference type="OrthoDB" id="601405at2759"/>
<sequence>MEARQGNDGVNKAGEGTPKKERAFWANTVERIMQRALPTNPRAMIHRDATDLVDECVKDFMGIVVMESHEQRRKEGKDKMTGLHVIKAMEELGFDNYVGPLTAHLRRYREVTGYVGHGNKRATAPGQAATGQMAPPPQPSDSALVPPLAGITVQGQLPAADVTTATEEMAPQPSVVMLGVPPPNGVTVQGQAPPAAVTTAAGDMEPAALLLLGTALGQPPPQKRARGASSEDARASSSSMLPACDDEC</sequence>
<dbReference type="SMR" id="A0A8I6Z3E2"/>
<evidence type="ECO:0000256" key="1">
    <source>
        <dbReference type="ARBA" id="ARBA00009053"/>
    </source>
</evidence>
<reference evidence="6" key="2">
    <citation type="submission" date="2020-10" db="EMBL/GenBank/DDBJ databases">
        <authorList>
            <person name="Scholz U."/>
            <person name="Mascher M."/>
            <person name="Fiebig A."/>
        </authorList>
    </citation>
    <scope>NUCLEOTIDE SEQUENCE [LARGE SCALE GENOMIC DNA]</scope>
    <source>
        <strain evidence="6">cv. Morex</strain>
    </source>
</reference>
<evidence type="ECO:0000313" key="6">
    <source>
        <dbReference type="EnsemblPlants" id="HORVU.MOREX.r3.7HG0672550.1"/>
    </source>
</evidence>
<dbReference type="PANTHER" id="PTHR11064:SF162">
    <property type="entry name" value="TRANSCRIPTION FACTOR CBF_NF-Y_ARCHAEAL HISTONE DOMAIN-CONTAINING PROTEIN"/>
    <property type="match status" value="1"/>
</dbReference>
<dbReference type="KEGG" id="hvg:123413041"/>
<dbReference type="PANTHER" id="PTHR11064">
    <property type="entry name" value="CCAAT-BINDING TRANSCRIPTION FACTOR-RELATED"/>
    <property type="match status" value="1"/>
</dbReference>
<organism evidence="6 7">
    <name type="scientific">Hordeum vulgare subsp. vulgare</name>
    <name type="common">Domesticated barley</name>
    <dbReference type="NCBI Taxonomy" id="112509"/>
    <lineage>
        <taxon>Eukaryota</taxon>
        <taxon>Viridiplantae</taxon>
        <taxon>Streptophyta</taxon>
        <taxon>Embryophyta</taxon>
        <taxon>Tracheophyta</taxon>
        <taxon>Spermatophyta</taxon>
        <taxon>Magnoliopsida</taxon>
        <taxon>Liliopsida</taxon>
        <taxon>Poales</taxon>
        <taxon>Poaceae</taxon>
        <taxon>BOP clade</taxon>
        <taxon>Pooideae</taxon>
        <taxon>Triticodae</taxon>
        <taxon>Triticeae</taxon>
        <taxon>Hordeinae</taxon>
        <taxon>Hordeum</taxon>
    </lineage>
</organism>
<dbReference type="RefSeq" id="XP_044961922.1">
    <property type="nucleotide sequence ID" value="XM_045105987.1"/>
</dbReference>
<accession>A0A8I6Z3E2</accession>
<feature type="region of interest" description="Disordered" evidence="4">
    <location>
        <begin position="1"/>
        <end position="20"/>
    </location>
</feature>
<dbReference type="InterPro" id="IPR027113">
    <property type="entry name" value="Transc_fact_NFYB/HAP3"/>
</dbReference>
<keyword evidence="3" id="KW-0804">Transcription</keyword>
<dbReference type="GO" id="GO:0016602">
    <property type="term" value="C:CCAAT-binding factor complex"/>
    <property type="evidence" value="ECO:0007669"/>
    <property type="project" value="InterPro"/>
</dbReference>
<feature type="region of interest" description="Disordered" evidence="4">
    <location>
        <begin position="213"/>
        <end position="248"/>
    </location>
</feature>
<feature type="region of interest" description="Disordered" evidence="4">
    <location>
        <begin position="118"/>
        <end position="141"/>
    </location>
</feature>
<proteinExistence type="inferred from homology"/>
<name>A0A8I6Z3E2_HORVV</name>
<evidence type="ECO:0000256" key="2">
    <source>
        <dbReference type="ARBA" id="ARBA00023015"/>
    </source>
</evidence>
<dbReference type="Proteomes" id="UP000011116">
    <property type="component" value="Chromosome 7H"/>
</dbReference>
<feature type="domain" description="Transcription factor CBF/NF-Y/archaeal histone" evidence="5">
    <location>
        <begin position="27"/>
        <end position="89"/>
    </location>
</feature>
<dbReference type="SUPFAM" id="SSF47113">
    <property type="entry name" value="Histone-fold"/>
    <property type="match status" value="1"/>
</dbReference>